<organism evidence="6 7">
    <name type="scientific">Pseudochelatococcus lubricantis</name>
    <dbReference type="NCBI Taxonomy" id="1538102"/>
    <lineage>
        <taxon>Bacteria</taxon>
        <taxon>Pseudomonadati</taxon>
        <taxon>Pseudomonadota</taxon>
        <taxon>Alphaproteobacteria</taxon>
        <taxon>Hyphomicrobiales</taxon>
        <taxon>Chelatococcaceae</taxon>
        <taxon>Pseudochelatococcus</taxon>
    </lineage>
</organism>
<feature type="domain" description="HTH tetR-type" evidence="5">
    <location>
        <begin position="20"/>
        <end position="80"/>
    </location>
</feature>
<gene>
    <name evidence="6" type="ORF">FHS82_003705</name>
</gene>
<dbReference type="InterPro" id="IPR009057">
    <property type="entry name" value="Homeodomain-like_sf"/>
</dbReference>
<name>A0ABX0V6X4_9HYPH</name>
<dbReference type="PRINTS" id="PR00455">
    <property type="entry name" value="HTHTETR"/>
</dbReference>
<evidence type="ECO:0000256" key="4">
    <source>
        <dbReference type="PROSITE-ProRule" id="PRU00335"/>
    </source>
</evidence>
<dbReference type="InterPro" id="IPR050109">
    <property type="entry name" value="HTH-type_TetR-like_transc_reg"/>
</dbReference>
<protein>
    <submittedName>
        <fullName evidence="6">AcrR family transcriptional regulator</fullName>
    </submittedName>
</protein>
<dbReference type="RefSeq" id="WP_208394332.1">
    <property type="nucleotide sequence ID" value="NZ_JAASQI010000011.1"/>
</dbReference>
<dbReference type="Gene3D" id="1.10.357.10">
    <property type="entry name" value="Tetracycline Repressor, domain 2"/>
    <property type="match status" value="1"/>
</dbReference>
<keyword evidence="1" id="KW-0805">Transcription regulation</keyword>
<evidence type="ECO:0000256" key="1">
    <source>
        <dbReference type="ARBA" id="ARBA00023015"/>
    </source>
</evidence>
<evidence type="ECO:0000313" key="7">
    <source>
        <dbReference type="Proteomes" id="UP001429580"/>
    </source>
</evidence>
<sequence length="203" mass="22843">MEDRTNRRAYRMKERAKTQDETRERIIAATMLLHDEQGVAATSFVDVAKRAGIGAATVYRHFPNLGSLVAACGAHVWQEMAPPIPERAPVIFEGLDRLEDRLQRLVDELDGFYRRGALRLKKAYADRHLIPELDQFLRAVEAGVAALVREALKDEAMSGTALQLVLALTDFPVWGSMQRIKCDDSERRLLATRLLRCAIISAE</sequence>
<dbReference type="Proteomes" id="UP001429580">
    <property type="component" value="Unassembled WGS sequence"/>
</dbReference>
<dbReference type="PANTHER" id="PTHR30055:SF234">
    <property type="entry name" value="HTH-TYPE TRANSCRIPTIONAL REGULATOR BETI"/>
    <property type="match status" value="1"/>
</dbReference>
<dbReference type="PROSITE" id="PS50977">
    <property type="entry name" value="HTH_TETR_2"/>
    <property type="match status" value="1"/>
</dbReference>
<evidence type="ECO:0000313" key="6">
    <source>
        <dbReference type="EMBL" id="NIJ59844.1"/>
    </source>
</evidence>
<keyword evidence="7" id="KW-1185">Reference proteome</keyword>
<evidence type="ECO:0000259" key="5">
    <source>
        <dbReference type="PROSITE" id="PS50977"/>
    </source>
</evidence>
<dbReference type="EMBL" id="JAASQI010000011">
    <property type="protein sequence ID" value="NIJ59844.1"/>
    <property type="molecule type" value="Genomic_DNA"/>
</dbReference>
<dbReference type="PANTHER" id="PTHR30055">
    <property type="entry name" value="HTH-TYPE TRANSCRIPTIONAL REGULATOR RUTR"/>
    <property type="match status" value="1"/>
</dbReference>
<feature type="DNA-binding region" description="H-T-H motif" evidence="4">
    <location>
        <begin position="43"/>
        <end position="62"/>
    </location>
</feature>
<dbReference type="Pfam" id="PF00440">
    <property type="entry name" value="TetR_N"/>
    <property type="match status" value="1"/>
</dbReference>
<dbReference type="InterPro" id="IPR001647">
    <property type="entry name" value="HTH_TetR"/>
</dbReference>
<evidence type="ECO:0000256" key="3">
    <source>
        <dbReference type="ARBA" id="ARBA00023163"/>
    </source>
</evidence>
<keyword evidence="2 4" id="KW-0238">DNA-binding</keyword>
<keyword evidence="3" id="KW-0804">Transcription</keyword>
<reference evidence="6 7" key="1">
    <citation type="submission" date="2020-03" db="EMBL/GenBank/DDBJ databases">
        <title>Genomic Encyclopedia of Type Strains, Phase IV (KMG-IV): sequencing the most valuable type-strain genomes for metagenomic binning, comparative biology and taxonomic classification.</title>
        <authorList>
            <person name="Goeker M."/>
        </authorList>
    </citation>
    <scope>NUCLEOTIDE SEQUENCE [LARGE SCALE GENOMIC DNA]</scope>
    <source>
        <strain evidence="6 7">DSM 103870</strain>
    </source>
</reference>
<comment type="caution">
    <text evidence="6">The sequence shown here is derived from an EMBL/GenBank/DDBJ whole genome shotgun (WGS) entry which is preliminary data.</text>
</comment>
<accession>A0ABX0V6X4</accession>
<evidence type="ECO:0000256" key="2">
    <source>
        <dbReference type="ARBA" id="ARBA00023125"/>
    </source>
</evidence>
<proteinExistence type="predicted"/>
<dbReference type="SUPFAM" id="SSF46689">
    <property type="entry name" value="Homeodomain-like"/>
    <property type="match status" value="1"/>
</dbReference>